<dbReference type="PROSITE" id="PS51257">
    <property type="entry name" value="PROKAR_LIPOPROTEIN"/>
    <property type="match status" value="1"/>
</dbReference>
<reference evidence="2 3" key="1">
    <citation type="submission" date="2019-03" db="EMBL/GenBank/DDBJ databases">
        <authorList>
            <consortium name="Pathogen Informatics"/>
        </authorList>
    </citation>
    <scope>NUCLEOTIDE SEQUENCE [LARGE SCALE GENOMIC DNA]</scope>
    <source>
        <strain evidence="2 3">NCTC12282</strain>
    </source>
</reference>
<gene>
    <name evidence="2" type="ORF">NCTC12282_01025</name>
</gene>
<sequence>MMKKSLLIVVVAALMSGCTIPRAAFKSSLMSQDSPQYHLVDVTSALTVKDAEVIPETRLDGGLSHTGLAVGPTDARR</sequence>
<name>A0A484ZCL3_9GAMM</name>
<accession>A0A484ZCL3</accession>
<keyword evidence="1" id="KW-0732">Signal</keyword>
<evidence type="ECO:0000313" key="3">
    <source>
        <dbReference type="Proteomes" id="UP000373449"/>
    </source>
</evidence>
<proteinExistence type="predicted"/>
<feature type="signal peptide" evidence="1">
    <location>
        <begin position="1"/>
        <end position="23"/>
    </location>
</feature>
<dbReference type="EMBL" id="CAADJA010000002">
    <property type="protein sequence ID" value="VFS46134.1"/>
    <property type="molecule type" value="Genomic_DNA"/>
</dbReference>
<evidence type="ECO:0000256" key="1">
    <source>
        <dbReference type="SAM" id="SignalP"/>
    </source>
</evidence>
<evidence type="ECO:0000313" key="2">
    <source>
        <dbReference type="EMBL" id="VFS46134.1"/>
    </source>
</evidence>
<dbReference type="AlphaFoldDB" id="A0A484ZCL3"/>
<organism evidence="2 3">
    <name type="scientific">Budvicia aquatica</name>
    <dbReference type="NCBI Taxonomy" id="82979"/>
    <lineage>
        <taxon>Bacteria</taxon>
        <taxon>Pseudomonadati</taxon>
        <taxon>Pseudomonadota</taxon>
        <taxon>Gammaproteobacteria</taxon>
        <taxon>Enterobacterales</taxon>
        <taxon>Budviciaceae</taxon>
        <taxon>Budvicia</taxon>
    </lineage>
</organism>
<dbReference type="Proteomes" id="UP000373449">
    <property type="component" value="Unassembled WGS sequence"/>
</dbReference>
<protein>
    <submittedName>
        <fullName evidence="2">Vi polysaccharide export protein VexA</fullName>
    </submittedName>
</protein>
<feature type="chain" id="PRO_5019727363" evidence="1">
    <location>
        <begin position="24"/>
        <end position="77"/>
    </location>
</feature>